<evidence type="ECO:0000256" key="6">
    <source>
        <dbReference type="ARBA" id="ARBA00022729"/>
    </source>
</evidence>
<reference evidence="19" key="3">
    <citation type="journal article" date="2018" name="Biotechnol. Bioeng.">
        <title>A reference genome of the Chinese hamster based on a hybrid assembly strategy.</title>
        <authorList>
            <person name="Rupp O."/>
            <person name="MacDonald M.L."/>
            <person name="Li S."/>
            <person name="Dhiman H."/>
            <person name="Polson S."/>
            <person name="Griep S."/>
            <person name="Heffner K."/>
            <person name="Hernandez I."/>
            <person name="Brinkrolf K."/>
            <person name="Jadhav V."/>
            <person name="Samoudi M."/>
            <person name="Hao H."/>
            <person name="Kingham B."/>
            <person name="Goesmann A."/>
            <person name="Betenbaugh M.J."/>
            <person name="Lewis N.E."/>
            <person name="Borth N."/>
            <person name="Lee K.H."/>
        </authorList>
    </citation>
    <scope>NUCLEOTIDE SEQUENCE [LARGE SCALE GENOMIC DNA]</scope>
    <source>
        <strain evidence="19">17A/GY</strain>
    </source>
</reference>
<dbReference type="EMBL" id="JH000310">
    <property type="protein sequence ID" value="EGW08779.1"/>
    <property type="molecule type" value="Genomic_DNA"/>
</dbReference>
<evidence type="ECO:0000313" key="16">
    <source>
        <dbReference type="EMBL" id="EGW08779.1"/>
    </source>
</evidence>
<dbReference type="GO" id="GO:2000412">
    <property type="term" value="P:positive regulation of thymocyte migration"/>
    <property type="evidence" value="ECO:0007669"/>
    <property type="project" value="Ensembl"/>
</dbReference>
<sequence length="114" mass="12662">MRLLLLTFLGACCLTMWTVEGVGTEVLEESFCVSLTSQPLPVQRIKTYTIREGILKAVIFVTRRGLKICADPHAKWVKAAIKTVDRRSRTTKNMSETSPTRAQRSTSTAMTLSG</sequence>
<reference evidence="20" key="5">
    <citation type="submission" date="2025-04" db="UniProtKB">
        <authorList>
            <consortium name="RefSeq"/>
        </authorList>
    </citation>
    <scope>IDENTIFICATION</scope>
    <source>
        <strain evidence="20">17A/GY</strain>
        <tissue evidence="20">Liver</tissue>
    </source>
</reference>
<dbReference type="Pfam" id="PF00048">
    <property type="entry name" value="IL8"/>
    <property type="match status" value="1"/>
</dbReference>
<dbReference type="Proteomes" id="UP000001075">
    <property type="component" value="Unassembled WGS sequence"/>
</dbReference>
<evidence type="ECO:0000256" key="5">
    <source>
        <dbReference type="ARBA" id="ARBA00022525"/>
    </source>
</evidence>
<reference evidence="18" key="1">
    <citation type="journal article" date="2011" name="Nat. Biotechnol.">
        <title>The genomic sequence of the Chinese hamster ovary (CHO)-K1 cell line.</title>
        <authorList>
            <person name="Xu X."/>
            <person name="Nagarajan H."/>
            <person name="Lewis N.E."/>
            <person name="Pan S."/>
            <person name="Cai Z."/>
            <person name="Liu X."/>
            <person name="Chen W."/>
            <person name="Xie M."/>
            <person name="Wang W."/>
            <person name="Hammond S."/>
            <person name="Andersen M.R."/>
            <person name="Neff N."/>
            <person name="Passarelli B."/>
            <person name="Koh W."/>
            <person name="Fan H.C."/>
            <person name="Wang J."/>
            <person name="Gui Y."/>
            <person name="Lee K.H."/>
            <person name="Betenbaugh M.J."/>
            <person name="Quake S.R."/>
            <person name="Famili I."/>
            <person name="Palsson B.O."/>
            <person name="Wang J."/>
        </authorList>
    </citation>
    <scope>NUCLEOTIDE SEQUENCE [LARGE SCALE GENOMIC DNA]</scope>
    <source>
        <strain evidence="18">CHO K1 cell line</strain>
    </source>
</reference>
<dbReference type="GO" id="GO:2000558">
    <property type="term" value="P:positive regulation of immunoglobulin production in mucosal tissue"/>
    <property type="evidence" value="ECO:0007669"/>
    <property type="project" value="Ensembl"/>
</dbReference>
<keyword evidence="19" id="KW-1185">Reference proteome</keyword>
<dbReference type="RefSeq" id="XP_003502328.1">
    <property type="nucleotide sequence ID" value="XM_003502280.3"/>
</dbReference>
<dbReference type="SUPFAM" id="SSF54117">
    <property type="entry name" value="Interleukin 8-like chemokines"/>
    <property type="match status" value="1"/>
</dbReference>
<evidence type="ECO:0000313" key="18">
    <source>
        <dbReference type="Proteomes" id="UP000001075"/>
    </source>
</evidence>
<dbReference type="KEGG" id="cge:100766107"/>
<evidence type="ECO:0000256" key="7">
    <source>
        <dbReference type="ARBA" id="ARBA00023157"/>
    </source>
</evidence>
<feature type="region of interest" description="Disordered" evidence="13">
    <location>
        <begin position="87"/>
        <end position="114"/>
    </location>
</feature>
<dbReference type="GO" id="GO:2000563">
    <property type="term" value="P:positive regulation of CD4-positive, alpha-beta T cell proliferation"/>
    <property type="evidence" value="ECO:0007669"/>
    <property type="project" value="Ensembl"/>
</dbReference>
<evidence type="ECO:0000259" key="15">
    <source>
        <dbReference type="SMART" id="SM00199"/>
    </source>
</evidence>
<evidence type="ECO:0000256" key="10">
    <source>
        <dbReference type="ARBA" id="ARBA00082556"/>
    </source>
</evidence>
<name>G3HE54_CRIGR</name>
<feature type="compositionally biased region" description="Polar residues" evidence="13">
    <location>
        <begin position="91"/>
        <end position="114"/>
    </location>
</feature>
<keyword evidence="3" id="KW-0145">Chemotaxis</keyword>
<comment type="function">
    <text evidence="8">Chemotactic activity for lymphocytes but not for monocytes or neutrophils. In thymus, mediates medullary accumulation of thymic dendritic cells and contributes to regulatoy T cell development, playing a role in self-tolerance establishment.</text>
</comment>
<dbReference type="Proteomes" id="UP001108280">
    <property type="component" value="Chromosome 5"/>
</dbReference>
<dbReference type="OrthoDB" id="9906867at2759"/>
<dbReference type="GO" id="GO:0051209">
    <property type="term" value="P:release of sequestered calcium ion into cytosol"/>
    <property type="evidence" value="ECO:0007669"/>
    <property type="project" value="Ensembl"/>
</dbReference>
<evidence type="ECO:0000256" key="12">
    <source>
        <dbReference type="ARBA" id="ARBA00082839"/>
    </source>
</evidence>
<dbReference type="STRING" id="10029.G3HE54"/>
<evidence type="ECO:0000256" key="11">
    <source>
        <dbReference type="ARBA" id="ARBA00082676"/>
    </source>
</evidence>
<dbReference type="Ensembl" id="ENSCGRT00001014552.1">
    <property type="protein sequence ID" value="ENSCGRP00001010331.1"/>
    <property type="gene ID" value="ENSCGRG00001012250.1"/>
</dbReference>
<evidence type="ECO:0000256" key="13">
    <source>
        <dbReference type="SAM" id="MobiDB-lite"/>
    </source>
</evidence>
<dbReference type="GO" id="GO:2000503">
    <property type="term" value="P:positive regulation of natural killer cell chemotaxis"/>
    <property type="evidence" value="ECO:0007669"/>
    <property type="project" value="Ensembl"/>
</dbReference>
<dbReference type="GO" id="GO:0035782">
    <property type="term" value="P:mature natural killer cell chemotaxis"/>
    <property type="evidence" value="ECO:0007669"/>
    <property type="project" value="Ensembl"/>
</dbReference>
<dbReference type="PANTHER" id="PTHR12015:SF101">
    <property type="entry name" value="CYTOKINE SCM-1 BETA-RELATED"/>
    <property type="match status" value="1"/>
</dbReference>
<dbReference type="GO" id="GO:0061844">
    <property type="term" value="P:antimicrobial humoral immune response mediated by antimicrobial peptide"/>
    <property type="evidence" value="ECO:0007669"/>
    <property type="project" value="TreeGrafter"/>
</dbReference>
<dbReference type="GO" id="GO:0070098">
    <property type="term" value="P:chemokine-mediated signaling pathway"/>
    <property type="evidence" value="ECO:0007669"/>
    <property type="project" value="TreeGrafter"/>
</dbReference>
<gene>
    <name evidence="17 20" type="primary">LOC100766107</name>
    <name evidence="16" type="ORF">I79_008828</name>
</gene>
<dbReference type="Gene3D" id="2.40.50.40">
    <property type="match status" value="1"/>
</dbReference>
<proteinExistence type="inferred from homology"/>
<reference evidence="16" key="2">
    <citation type="submission" date="2011-08" db="EMBL/GenBank/DDBJ databases">
        <title>The genomic sequence of the Chinese hamster ovary CHO-K1 cell line.</title>
        <authorList>
            <person name="Xu X."/>
            <person name="Nagarajan H."/>
            <person name="Lewis N.E."/>
            <person name="Pan S."/>
            <person name="Cai Z."/>
            <person name="Liu X."/>
            <person name="Chen W."/>
            <person name="Xie M."/>
            <person name="Wang W."/>
            <person name="Hammond S."/>
            <person name="Andersen M.R."/>
            <person name="Neff N."/>
            <person name="Passarelli B."/>
            <person name="Koh W."/>
            <person name="Fan C.H."/>
            <person name="Wang J."/>
            <person name="Gui Y."/>
            <person name="Lee K.H."/>
            <person name="Betenbaugh M.J."/>
            <person name="Quake S.R."/>
            <person name="Famili I."/>
            <person name="Palsson B.O."/>
            <person name="Wang J."/>
        </authorList>
    </citation>
    <scope>NUCLEOTIDE SEQUENCE</scope>
</reference>
<evidence type="ECO:0000256" key="14">
    <source>
        <dbReference type="SAM" id="SignalP"/>
    </source>
</evidence>
<feature type="signal peptide" evidence="14">
    <location>
        <begin position="1"/>
        <end position="21"/>
    </location>
</feature>
<keyword evidence="5" id="KW-0964">Secreted</keyword>
<evidence type="ECO:0000256" key="1">
    <source>
        <dbReference type="ARBA" id="ARBA00004613"/>
    </source>
</evidence>
<dbReference type="InterPro" id="IPR001811">
    <property type="entry name" value="Chemokine_IL8-like_dom"/>
</dbReference>
<dbReference type="GO" id="GO:2000538">
    <property type="term" value="P:positive regulation of B cell chemotaxis"/>
    <property type="evidence" value="ECO:0007669"/>
    <property type="project" value="Ensembl"/>
</dbReference>
<accession>G3HE54</accession>
<dbReference type="PaxDb" id="10029-XP_007612188.1"/>
<feature type="chain" id="PRO_5044732164" description="Lymphotactin" evidence="14">
    <location>
        <begin position="22"/>
        <end position="114"/>
    </location>
</feature>
<dbReference type="InterPro" id="IPR039809">
    <property type="entry name" value="Chemokine_b/g/d"/>
</dbReference>
<dbReference type="GO" id="GO:0008009">
    <property type="term" value="F:chemokine activity"/>
    <property type="evidence" value="ECO:0007669"/>
    <property type="project" value="Ensembl"/>
</dbReference>
<dbReference type="InterPro" id="IPR008105">
    <property type="entry name" value="Chemokine_XCL1/XCL2"/>
</dbReference>
<organism evidence="16 18">
    <name type="scientific">Cricetulus griseus</name>
    <name type="common">Chinese hamster</name>
    <name type="synonym">Cricetulus barabensis griseus</name>
    <dbReference type="NCBI Taxonomy" id="10029"/>
    <lineage>
        <taxon>Eukaryota</taxon>
        <taxon>Metazoa</taxon>
        <taxon>Chordata</taxon>
        <taxon>Craniata</taxon>
        <taxon>Vertebrata</taxon>
        <taxon>Euteleostomi</taxon>
        <taxon>Mammalia</taxon>
        <taxon>Eutheria</taxon>
        <taxon>Euarchontoglires</taxon>
        <taxon>Glires</taxon>
        <taxon>Rodentia</taxon>
        <taxon>Myomorpha</taxon>
        <taxon>Muroidea</taxon>
        <taxon>Cricetidae</taxon>
        <taxon>Cricetinae</taxon>
        <taxon>Cricetulus</taxon>
    </lineage>
</organism>
<dbReference type="GO" id="GO:0090023">
    <property type="term" value="P:positive regulation of neutrophil chemotaxis"/>
    <property type="evidence" value="ECO:0007669"/>
    <property type="project" value="Ensembl"/>
</dbReference>
<evidence type="ECO:0000256" key="9">
    <source>
        <dbReference type="ARBA" id="ARBA00069456"/>
    </source>
</evidence>
<reference evidence="17" key="6">
    <citation type="submission" date="2025-05" db="UniProtKB">
        <authorList>
            <consortium name="Ensembl"/>
        </authorList>
    </citation>
    <scope>IDENTIFICATION</scope>
</reference>
<evidence type="ECO:0000256" key="3">
    <source>
        <dbReference type="ARBA" id="ARBA00022500"/>
    </source>
</evidence>
<dbReference type="InterPro" id="IPR036048">
    <property type="entry name" value="Interleukin_8-like_sf"/>
</dbReference>
<evidence type="ECO:0000313" key="19">
    <source>
        <dbReference type="Proteomes" id="UP001108280"/>
    </source>
</evidence>
<dbReference type="AlphaFoldDB" id="G3HE54"/>
<evidence type="ECO:0000256" key="2">
    <source>
        <dbReference type="ARBA" id="ARBA00006894"/>
    </source>
</evidence>
<dbReference type="PRINTS" id="PR01731">
    <property type="entry name" value="LYMPHOTACTIN"/>
</dbReference>
<comment type="similarity">
    <text evidence="2">Belongs to the intercrine gamma family.</text>
</comment>
<dbReference type="PANTHER" id="PTHR12015">
    <property type="entry name" value="SMALL INDUCIBLE CYTOKINE A"/>
    <property type="match status" value="1"/>
</dbReference>
<dbReference type="RefSeq" id="XP_027273898.1">
    <property type="nucleotide sequence ID" value="XM_027418097.2"/>
</dbReference>
<keyword evidence="7" id="KW-1015">Disulfide bond</keyword>
<evidence type="ECO:0000256" key="4">
    <source>
        <dbReference type="ARBA" id="ARBA00022514"/>
    </source>
</evidence>
<feature type="domain" description="Chemokine interleukin-8-like" evidence="15">
    <location>
        <begin position="28"/>
        <end position="84"/>
    </location>
</feature>
<dbReference type="CDD" id="cd00271">
    <property type="entry name" value="Chemokine_C"/>
    <property type="match status" value="1"/>
</dbReference>
<dbReference type="OMA" id="IVNYEKQ"/>
<keyword evidence="4" id="KW-0202">Cytokine</keyword>
<evidence type="ECO:0000313" key="20">
    <source>
        <dbReference type="RefSeq" id="XP_027273898.1"/>
    </source>
</evidence>
<dbReference type="SMART" id="SM00199">
    <property type="entry name" value="SCY"/>
    <property type="match status" value="1"/>
</dbReference>
<dbReference type="GO" id="GO:0010820">
    <property type="term" value="P:positive regulation of T cell chemotaxis"/>
    <property type="evidence" value="ECO:0007669"/>
    <property type="project" value="Ensembl"/>
</dbReference>
<dbReference type="eggNOG" id="ENOG502S6ZP">
    <property type="taxonomic scope" value="Eukaryota"/>
</dbReference>
<dbReference type="GO" id="GO:2000556">
    <property type="term" value="P:positive regulation of T-helper 1 cell cytokine production"/>
    <property type="evidence" value="ECO:0007669"/>
    <property type="project" value="Ensembl"/>
</dbReference>
<dbReference type="GO" id="GO:0005615">
    <property type="term" value="C:extracellular space"/>
    <property type="evidence" value="ECO:0007669"/>
    <property type="project" value="UniProtKB-KW"/>
</dbReference>
<evidence type="ECO:0000256" key="8">
    <source>
        <dbReference type="ARBA" id="ARBA00057411"/>
    </source>
</evidence>
<dbReference type="GO" id="GO:0071560">
    <property type="term" value="P:cellular response to transforming growth factor beta stimulus"/>
    <property type="evidence" value="ECO:0007669"/>
    <property type="project" value="Ensembl"/>
</dbReference>
<dbReference type="GO" id="GO:0048020">
    <property type="term" value="F:CCR chemokine receptor binding"/>
    <property type="evidence" value="ECO:0007669"/>
    <property type="project" value="TreeGrafter"/>
</dbReference>
<dbReference type="GeneID" id="100766107"/>
<keyword evidence="6 14" id="KW-0732">Signal</keyword>
<dbReference type="Proteomes" id="UP000694386">
    <property type="component" value="Unplaced"/>
</dbReference>
<comment type="subcellular location">
    <subcellularLocation>
        <location evidence="1">Secreted</location>
    </subcellularLocation>
</comment>
<dbReference type="GO" id="GO:0006954">
    <property type="term" value="P:inflammatory response"/>
    <property type="evidence" value="ECO:0007669"/>
    <property type="project" value="TreeGrafter"/>
</dbReference>
<dbReference type="GO" id="GO:0051649">
    <property type="term" value="P:establishment of localization in cell"/>
    <property type="evidence" value="ECO:0007669"/>
    <property type="project" value="Ensembl"/>
</dbReference>
<dbReference type="GO" id="GO:0071353">
    <property type="term" value="P:cellular response to interleukin-4"/>
    <property type="evidence" value="ECO:0007669"/>
    <property type="project" value="Ensembl"/>
</dbReference>
<reference evidence="19" key="4">
    <citation type="journal article" date="2020" name="Biotechnol. Bioeng.">
        <title>Chromosome-scale scaffolds for the Chinese hamster reference genome assembly to facilitate the study of the CHO epigenome.</title>
        <authorList>
            <person name="Hilliard W."/>
            <person name="MacDonald M."/>
            <person name="Lee K.H."/>
        </authorList>
    </citation>
    <scope>NUCLEOTIDE SEQUENCE [LARGE SCALE GENOMIC DNA]</scope>
    <source>
        <strain evidence="19">17A/GY</strain>
    </source>
</reference>
<evidence type="ECO:0000313" key="17">
    <source>
        <dbReference type="Ensembl" id="ENSCGRP00001010331.1"/>
    </source>
</evidence>
<dbReference type="FunFam" id="2.40.50.40:FF:000023">
    <property type="entry name" value="Lymphotactin isoform X1"/>
    <property type="match status" value="1"/>
</dbReference>
<dbReference type="GO" id="GO:2000553">
    <property type="term" value="P:positive regulation of T-helper 2 cell cytokine production"/>
    <property type="evidence" value="ECO:0007669"/>
    <property type="project" value="Ensembl"/>
</dbReference>
<protein>
    <recommendedName>
        <fullName evidence="9">Lymphotactin</fullName>
    </recommendedName>
    <alternativeName>
        <fullName evidence="11">C motif chemokine 1</fullName>
    </alternativeName>
    <alternativeName>
        <fullName evidence="10">Cytokine SCM-1</fullName>
    </alternativeName>
    <alternativeName>
        <fullName evidence="12">Small-inducible cytokine C1</fullName>
    </alternativeName>
</protein>